<dbReference type="SMART" id="SM00317">
    <property type="entry name" value="SET"/>
    <property type="match status" value="1"/>
</dbReference>
<dbReference type="SUPFAM" id="SSF82199">
    <property type="entry name" value="SET domain"/>
    <property type="match status" value="1"/>
</dbReference>
<name>A0A6G1H4B4_9PEZI</name>
<dbReference type="InterPro" id="IPR046341">
    <property type="entry name" value="SET_dom_sf"/>
</dbReference>
<dbReference type="OrthoDB" id="3180714at2759"/>
<evidence type="ECO:0000259" key="1">
    <source>
        <dbReference type="PROSITE" id="PS50280"/>
    </source>
</evidence>
<evidence type="ECO:0000313" key="3">
    <source>
        <dbReference type="Proteomes" id="UP000800041"/>
    </source>
</evidence>
<accession>A0A6G1H4B4</accession>
<sequence length="182" mass="20195">MSIPPHPPSVSPSLSNGIPLSRCSDLILISDTPKGRGIFASAFIPSGRVLETCPVLILSVEENEQLIRHSSLYHYTYNWPLPLPPTPLNSNHDTTRKPKATSANTQAVILGLGSLFNHSRNHQNVTWTRDLANQTVIYRTCRDVQAGEELCISYGDRLTFEDVDVDGEGKESEEDVLREIDL</sequence>
<dbReference type="CDD" id="cd10540">
    <property type="entry name" value="SET_SpSet7-like"/>
    <property type="match status" value="1"/>
</dbReference>
<dbReference type="PROSITE" id="PS50280">
    <property type="entry name" value="SET"/>
    <property type="match status" value="1"/>
</dbReference>
<dbReference type="Pfam" id="PF00856">
    <property type="entry name" value="SET"/>
    <property type="match status" value="1"/>
</dbReference>
<evidence type="ECO:0000313" key="2">
    <source>
        <dbReference type="EMBL" id="KAF1987995.1"/>
    </source>
</evidence>
<dbReference type="Proteomes" id="UP000800041">
    <property type="component" value="Unassembled WGS sequence"/>
</dbReference>
<feature type="domain" description="SET" evidence="1">
    <location>
        <begin position="25"/>
        <end position="155"/>
    </location>
</feature>
<proteinExistence type="predicted"/>
<dbReference type="InterPro" id="IPR001214">
    <property type="entry name" value="SET_dom"/>
</dbReference>
<gene>
    <name evidence="2" type="ORF">K402DRAFT_392276</name>
</gene>
<dbReference type="Gene3D" id="2.170.270.10">
    <property type="entry name" value="SET domain"/>
    <property type="match status" value="1"/>
</dbReference>
<keyword evidence="3" id="KW-1185">Reference proteome</keyword>
<organism evidence="2 3">
    <name type="scientific">Aulographum hederae CBS 113979</name>
    <dbReference type="NCBI Taxonomy" id="1176131"/>
    <lineage>
        <taxon>Eukaryota</taxon>
        <taxon>Fungi</taxon>
        <taxon>Dikarya</taxon>
        <taxon>Ascomycota</taxon>
        <taxon>Pezizomycotina</taxon>
        <taxon>Dothideomycetes</taxon>
        <taxon>Pleosporomycetidae</taxon>
        <taxon>Aulographales</taxon>
        <taxon>Aulographaceae</taxon>
    </lineage>
</organism>
<protein>
    <recommendedName>
        <fullName evidence="1">SET domain-containing protein</fullName>
    </recommendedName>
</protein>
<dbReference type="AlphaFoldDB" id="A0A6G1H4B4"/>
<dbReference type="EMBL" id="ML977150">
    <property type="protein sequence ID" value="KAF1987995.1"/>
    <property type="molecule type" value="Genomic_DNA"/>
</dbReference>
<reference evidence="2" key="1">
    <citation type="journal article" date="2020" name="Stud. Mycol.">
        <title>101 Dothideomycetes genomes: a test case for predicting lifestyles and emergence of pathogens.</title>
        <authorList>
            <person name="Haridas S."/>
            <person name="Albert R."/>
            <person name="Binder M."/>
            <person name="Bloem J."/>
            <person name="Labutti K."/>
            <person name="Salamov A."/>
            <person name="Andreopoulos B."/>
            <person name="Baker S."/>
            <person name="Barry K."/>
            <person name="Bills G."/>
            <person name="Bluhm B."/>
            <person name="Cannon C."/>
            <person name="Castanera R."/>
            <person name="Culley D."/>
            <person name="Daum C."/>
            <person name="Ezra D."/>
            <person name="Gonzalez J."/>
            <person name="Henrissat B."/>
            <person name="Kuo A."/>
            <person name="Liang C."/>
            <person name="Lipzen A."/>
            <person name="Lutzoni F."/>
            <person name="Magnuson J."/>
            <person name="Mondo S."/>
            <person name="Nolan M."/>
            <person name="Ohm R."/>
            <person name="Pangilinan J."/>
            <person name="Park H.-J."/>
            <person name="Ramirez L."/>
            <person name="Alfaro M."/>
            <person name="Sun H."/>
            <person name="Tritt A."/>
            <person name="Yoshinaga Y."/>
            <person name="Zwiers L.-H."/>
            <person name="Turgeon B."/>
            <person name="Goodwin S."/>
            <person name="Spatafora J."/>
            <person name="Crous P."/>
            <person name="Grigoriev I."/>
        </authorList>
    </citation>
    <scope>NUCLEOTIDE SEQUENCE</scope>
    <source>
        <strain evidence="2">CBS 113979</strain>
    </source>
</reference>